<reference evidence="1 2" key="1">
    <citation type="submission" date="2015-01" db="EMBL/GenBank/DDBJ databases">
        <title>Evolution of Trichinella species and genotypes.</title>
        <authorList>
            <person name="Korhonen P.K."/>
            <person name="Edoardo P."/>
            <person name="Giuseppe L.R."/>
            <person name="Gasser R.B."/>
        </authorList>
    </citation>
    <scope>NUCLEOTIDE SEQUENCE [LARGE SCALE GENOMIC DNA]</scope>
    <source>
        <strain evidence="1">ISS13</strain>
    </source>
</reference>
<dbReference type="EMBL" id="JYDR01000003">
    <property type="protein sequence ID" value="KRY78656.1"/>
    <property type="molecule type" value="Genomic_DNA"/>
</dbReference>
<sequence length="88" mass="9765">MESSSRSVIYPCSFPTVALDQRFSNFSGLPSTVESDAWILDNCSFNSNNAENLISRMYEVVKGSSTFNVVNKSINYSFTFVDMPVATT</sequence>
<gene>
    <name evidence="1" type="ORF">T4A_8012</name>
</gene>
<protein>
    <submittedName>
        <fullName evidence="1">Uncharacterized protein</fullName>
    </submittedName>
</protein>
<organism evidence="1 2">
    <name type="scientific">Trichinella pseudospiralis</name>
    <name type="common">Parasitic roundworm</name>
    <dbReference type="NCBI Taxonomy" id="6337"/>
    <lineage>
        <taxon>Eukaryota</taxon>
        <taxon>Metazoa</taxon>
        <taxon>Ecdysozoa</taxon>
        <taxon>Nematoda</taxon>
        <taxon>Enoplea</taxon>
        <taxon>Dorylaimia</taxon>
        <taxon>Trichinellida</taxon>
        <taxon>Trichinellidae</taxon>
        <taxon>Trichinella</taxon>
    </lineage>
</organism>
<proteinExistence type="predicted"/>
<evidence type="ECO:0000313" key="2">
    <source>
        <dbReference type="Proteomes" id="UP000054632"/>
    </source>
</evidence>
<comment type="caution">
    <text evidence="1">The sequence shown here is derived from an EMBL/GenBank/DDBJ whole genome shotgun (WGS) entry which is preliminary data.</text>
</comment>
<name>A0A0V1EXZ2_TRIPS</name>
<dbReference type="Proteomes" id="UP000054632">
    <property type="component" value="Unassembled WGS sequence"/>
</dbReference>
<accession>A0A0V1EXZ2</accession>
<evidence type="ECO:0000313" key="1">
    <source>
        <dbReference type="EMBL" id="KRY78656.1"/>
    </source>
</evidence>
<dbReference type="AlphaFoldDB" id="A0A0V1EXZ2"/>